<dbReference type="InterPro" id="IPR005107">
    <property type="entry name" value="CO_DH_flav_C"/>
</dbReference>
<dbReference type="PROSITE" id="PS51387">
    <property type="entry name" value="FAD_PCMH"/>
    <property type="match status" value="1"/>
</dbReference>
<proteinExistence type="predicted"/>
<dbReference type="EMBL" id="CADIJX010000005">
    <property type="protein sequence ID" value="CAB3671364.1"/>
    <property type="molecule type" value="Genomic_DNA"/>
</dbReference>
<keyword evidence="6" id="KW-1185">Reference proteome</keyword>
<evidence type="ECO:0000256" key="1">
    <source>
        <dbReference type="ARBA" id="ARBA00022630"/>
    </source>
</evidence>
<dbReference type="Pfam" id="PF03450">
    <property type="entry name" value="CO_deh_flav_C"/>
    <property type="match status" value="1"/>
</dbReference>
<dbReference type="InterPro" id="IPR016167">
    <property type="entry name" value="FAD-bd_PCMH_sub1"/>
</dbReference>
<dbReference type="InterPro" id="IPR036318">
    <property type="entry name" value="FAD-bd_PCMH-like_sf"/>
</dbReference>
<dbReference type="Proteomes" id="UP000494108">
    <property type="component" value="Unassembled WGS sequence"/>
</dbReference>
<evidence type="ECO:0000313" key="6">
    <source>
        <dbReference type="Proteomes" id="UP000494108"/>
    </source>
</evidence>
<dbReference type="InterPro" id="IPR016169">
    <property type="entry name" value="FAD-bd_PCMH_sub2"/>
</dbReference>
<dbReference type="AlphaFoldDB" id="A0A6S6ZCA3"/>
<evidence type="ECO:0000256" key="3">
    <source>
        <dbReference type="ARBA" id="ARBA00023002"/>
    </source>
</evidence>
<dbReference type="GO" id="GO:0071949">
    <property type="term" value="F:FAD binding"/>
    <property type="evidence" value="ECO:0007669"/>
    <property type="project" value="InterPro"/>
</dbReference>
<dbReference type="InterPro" id="IPR051312">
    <property type="entry name" value="Diverse_Substr_Oxidored"/>
</dbReference>
<dbReference type="PANTHER" id="PTHR42659:SF2">
    <property type="entry name" value="XANTHINE DEHYDROGENASE SUBUNIT C-RELATED"/>
    <property type="match status" value="1"/>
</dbReference>
<dbReference type="Gene3D" id="3.30.465.10">
    <property type="match status" value="1"/>
</dbReference>
<reference evidence="5 6" key="1">
    <citation type="submission" date="2020-04" db="EMBL/GenBank/DDBJ databases">
        <authorList>
            <person name="De Canck E."/>
        </authorList>
    </citation>
    <scope>NUCLEOTIDE SEQUENCE [LARGE SCALE GENOMIC DNA]</scope>
    <source>
        <strain evidence="5 6">LMG 3431</strain>
    </source>
</reference>
<keyword evidence="2" id="KW-0274">FAD</keyword>
<feature type="domain" description="FAD-binding PCMH-type" evidence="4">
    <location>
        <begin position="1"/>
        <end position="176"/>
    </location>
</feature>
<dbReference type="InterPro" id="IPR002346">
    <property type="entry name" value="Mopterin_DH_FAD-bd"/>
</dbReference>
<sequence length="293" mass="31826">MKAPVLQYHAPATLDEALQMLSQVDNARILAGGQSLMAMLNMRFAFPDCLIDVNRIEALSYLRDGEQGIEIGAMTRQRGVEFSELVQTRLPLWHEAILNVGHRQTRNRGTVGGSLCQLDPSAEIPTVALAMDAVLTVAGVRGTRTVKMADFPAGYMTPAMDPDEMLIAIRVEPWPATHGHAFIEFARRHGDFAIVSAAALVLFDEDGRLQRVSLTLGGVASAPLRMHEVEAALLGSRGEAADLARAARLCAAIDAVGDSYVPSWYRQRLAGVLAQRALALAIERAHNHTARQE</sequence>
<protein>
    <submittedName>
        <fullName evidence="5">6-hydroxypseudooxynicotine dehydrogenase complex subunit alpha</fullName>
        <ecNumber evidence="5">1.5.99.14</ecNumber>
    </submittedName>
</protein>
<dbReference type="Pfam" id="PF00941">
    <property type="entry name" value="FAD_binding_5"/>
    <property type="match status" value="1"/>
</dbReference>
<dbReference type="SMART" id="SM01092">
    <property type="entry name" value="CO_deh_flav_C"/>
    <property type="match status" value="1"/>
</dbReference>
<dbReference type="SUPFAM" id="SSF56176">
    <property type="entry name" value="FAD-binding/transporter-associated domain-like"/>
    <property type="match status" value="1"/>
</dbReference>
<dbReference type="InterPro" id="IPR036683">
    <property type="entry name" value="CO_DH_flav_C_dom_sf"/>
</dbReference>
<dbReference type="GO" id="GO:0034909">
    <property type="term" value="F:6-hydroxypseudooxynicotine dehydrogenase activity"/>
    <property type="evidence" value="ECO:0007669"/>
    <property type="project" value="UniProtKB-EC"/>
</dbReference>
<gene>
    <name evidence="5" type="primary">kdhA</name>
    <name evidence="5" type="ORF">LMG3431_03858</name>
</gene>
<dbReference type="Gene3D" id="3.30.390.50">
    <property type="entry name" value="CO dehydrogenase flavoprotein, C-terminal domain"/>
    <property type="match status" value="1"/>
</dbReference>
<dbReference type="InterPro" id="IPR016166">
    <property type="entry name" value="FAD-bd_PCMH"/>
</dbReference>
<dbReference type="Gene3D" id="3.30.43.10">
    <property type="entry name" value="Uridine Diphospho-n-acetylenolpyruvylglucosamine Reductase, domain 2"/>
    <property type="match status" value="1"/>
</dbReference>
<name>A0A6S6ZCA3_9BURK</name>
<evidence type="ECO:0000256" key="2">
    <source>
        <dbReference type="ARBA" id="ARBA00022827"/>
    </source>
</evidence>
<keyword evidence="1" id="KW-0285">Flavoprotein</keyword>
<dbReference type="SUPFAM" id="SSF55447">
    <property type="entry name" value="CO dehydrogenase flavoprotein C-terminal domain-like"/>
    <property type="match status" value="1"/>
</dbReference>
<keyword evidence="3 5" id="KW-0560">Oxidoreductase</keyword>
<evidence type="ECO:0000259" key="4">
    <source>
        <dbReference type="PROSITE" id="PS51387"/>
    </source>
</evidence>
<accession>A0A6S6ZCA3</accession>
<organism evidence="5 6">
    <name type="scientific">Achromobacter pestifer</name>
    <dbReference type="NCBI Taxonomy" id="1353889"/>
    <lineage>
        <taxon>Bacteria</taxon>
        <taxon>Pseudomonadati</taxon>
        <taxon>Pseudomonadota</taxon>
        <taxon>Betaproteobacteria</taxon>
        <taxon>Burkholderiales</taxon>
        <taxon>Alcaligenaceae</taxon>
        <taxon>Achromobacter</taxon>
    </lineage>
</organism>
<dbReference type="PANTHER" id="PTHR42659">
    <property type="entry name" value="XANTHINE DEHYDROGENASE SUBUNIT C-RELATED"/>
    <property type="match status" value="1"/>
</dbReference>
<dbReference type="EC" id="1.5.99.14" evidence="5"/>
<evidence type="ECO:0000313" key="5">
    <source>
        <dbReference type="EMBL" id="CAB3671364.1"/>
    </source>
</evidence>